<dbReference type="AlphaFoldDB" id="A0AAD2H4I1"/>
<protein>
    <recommendedName>
        <fullName evidence="8">Arginase/deacetylase</fullName>
    </recommendedName>
</protein>
<keyword evidence="5" id="KW-1133">Transmembrane helix</keyword>
<evidence type="ECO:0000256" key="2">
    <source>
        <dbReference type="ARBA" id="ARBA00022723"/>
    </source>
</evidence>
<feature type="transmembrane region" description="Helical" evidence="5">
    <location>
        <begin position="6"/>
        <end position="26"/>
    </location>
</feature>
<dbReference type="GO" id="GO:0046872">
    <property type="term" value="F:metal ion binding"/>
    <property type="evidence" value="ECO:0007669"/>
    <property type="project" value="UniProtKB-KW"/>
</dbReference>
<dbReference type="GO" id="GO:0008783">
    <property type="term" value="F:agmatinase activity"/>
    <property type="evidence" value="ECO:0007669"/>
    <property type="project" value="TreeGrafter"/>
</dbReference>
<evidence type="ECO:0000256" key="3">
    <source>
        <dbReference type="ARBA" id="ARBA00022801"/>
    </source>
</evidence>
<keyword evidence="3 4" id="KW-0378">Hydrolase</keyword>
<accession>A0AAD2H4I1</accession>
<dbReference type="SUPFAM" id="SSF52768">
    <property type="entry name" value="Arginase/deacetylase"/>
    <property type="match status" value="1"/>
</dbReference>
<comment type="caution">
    <text evidence="6">The sequence shown here is derived from an EMBL/GenBank/DDBJ whole genome shotgun (WGS) entry which is preliminary data.</text>
</comment>
<keyword evidence="5" id="KW-0812">Transmembrane</keyword>
<dbReference type="InterPro" id="IPR010721">
    <property type="entry name" value="UstE-like"/>
</dbReference>
<evidence type="ECO:0000256" key="5">
    <source>
        <dbReference type="SAM" id="Phobius"/>
    </source>
</evidence>
<dbReference type="Pfam" id="PF06966">
    <property type="entry name" value="DUF1295"/>
    <property type="match status" value="1"/>
</dbReference>
<comment type="similarity">
    <text evidence="1">Belongs to the arginase family. Agmatinase subfamily.</text>
</comment>
<dbReference type="Gene3D" id="1.20.120.1630">
    <property type="match status" value="1"/>
</dbReference>
<dbReference type="InterPro" id="IPR006035">
    <property type="entry name" value="Ureohydrolase"/>
</dbReference>
<keyword evidence="5" id="KW-0472">Membrane</keyword>
<evidence type="ECO:0000256" key="1">
    <source>
        <dbReference type="ARBA" id="ARBA00009227"/>
    </source>
</evidence>
<evidence type="ECO:0008006" key="8">
    <source>
        <dbReference type="Google" id="ProtNLM"/>
    </source>
</evidence>
<keyword evidence="7" id="KW-1185">Reference proteome</keyword>
<sequence>MAVLSRLIPSATSAYLLQAALALIFVPQQNEKYYDLGGAAGFLSTSLLSLYYPALKAKFNHGVPLPPITSFAPRQLLVTAALGLWSARLGSFLVARALKAGGDSRFDEVKKDPKRFSFFWFAQATWVFVVGLPVYLVNTVPPVLHPALSRRDYLALGLFAGSFLFEVIADRQKTQWRRAKDAKRHDENFISSGLWAISRHPNYVGEVGIHIGIWALATGSLTSIHFPTGTAVAALASPLLTYFLLRKVETIVASARSFVNDVTQVSGVPPLEKAGDKKFGADPKWQQYKRPKHGTGVLALGPFGVIGRVMINFRQRVGQYPQFFVSATACLFPPPAMISASLVLAACAFAGIADAHPYHDQQPMAHDLERLVDVIDVTTEPWGSKFGLQTDLPYSGPLSFAHLPYSKCLEDGQSRFDIAILGLPFDTTTSYRPGARFGPTGIRIGSRRQHIEGYTLAWNSSPHELGASILDCGDVPLTPVDNAQALEQMEVAYTTLLNRPVQGGTNTAYKSSTAALAKDGSEHPRLVTLGGDHTIVLPILRSLNKVYGPVSVIHFDAHLDTWAPPPLSTGIGRINHGSFFAIAAEEHLIANNSIHGGIRCHMGRQDIVHDTEVGFQLISAEDIDDYGVDQIISKIRQRVGNSPVYLSLDIDVIDPGLAPATGTPEVGGWTTPDITSIAAAEIIFDFLNMMQMDAPPKPHVGPF</sequence>
<dbReference type="PANTHER" id="PTHR11358:SF26">
    <property type="entry name" value="GUANIDINO ACID HYDROLASE, MITOCHONDRIAL"/>
    <property type="match status" value="1"/>
</dbReference>
<dbReference type="EMBL" id="CAVNYO010000144">
    <property type="protein sequence ID" value="CAK5269308.1"/>
    <property type="molecule type" value="Genomic_DNA"/>
</dbReference>
<feature type="transmembrane region" description="Helical" evidence="5">
    <location>
        <begin position="331"/>
        <end position="353"/>
    </location>
</feature>
<evidence type="ECO:0000313" key="7">
    <source>
        <dbReference type="Proteomes" id="UP001295794"/>
    </source>
</evidence>
<gene>
    <name evidence="6" type="ORF">MYCIT1_LOCUS12929</name>
</gene>
<dbReference type="GO" id="GO:0033389">
    <property type="term" value="P:putrescine biosynthetic process from arginine, via agmatine"/>
    <property type="evidence" value="ECO:0007669"/>
    <property type="project" value="TreeGrafter"/>
</dbReference>
<reference evidence="6" key="1">
    <citation type="submission" date="2023-11" db="EMBL/GenBank/DDBJ databases">
        <authorList>
            <person name="De Vega J J."/>
            <person name="De Vega J J."/>
        </authorList>
    </citation>
    <scope>NUCLEOTIDE SEQUENCE</scope>
</reference>
<dbReference type="PANTHER" id="PTHR11358">
    <property type="entry name" value="ARGINASE/AGMATINASE"/>
    <property type="match status" value="1"/>
</dbReference>
<dbReference type="InterPro" id="IPR023696">
    <property type="entry name" value="Ureohydrolase_dom_sf"/>
</dbReference>
<keyword evidence="2" id="KW-0479">Metal-binding</keyword>
<feature type="transmembrane region" description="Helical" evidence="5">
    <location>
        <begin position="153"/>
        <end position="169"/>
    </location>
</feature>
<feature type="transmembrane region" description="Helical" evidence="5">
    <location>
        <begin position="33"/>
        <end position="55"/>
    </location>
</feature>
<dbReference type="Proteomes" id="UP001295794">
    <property type="component" value="Unassembled WGS sequence"/>
</dbReference>
<dbReference type="PRINTS" id="PR00116">
    <property type="entry name" value="ARGINASE"/>
</dbReference>
<feature type="transmembrane region" description="Helical" evidence="5">
    <location>
        <begin position="75"/>
        <end position="95"/>
    </location>
</feature>
<dbReference type="PROSITE" id="PS01053">
    <property type="entry name" value="ARGINASE_1"/>
    <property type="match status" value="1"/>
</dbReference>
<dbReference type="PROSITE" id="PS51409">
    <property type="entry name" value="ARGINASE_2"/>
    <property type="match status" value="1"/>
</dbReference>
<name>A0AAD2H4I1_9AGAR</name>
<evidence type="ECO:0000313" key="6">
    <source>
        <dbReference type="EMBL" id="CAK5269308.1"/>
    </source>
</evidence>
<proteinExistence type="inferred from homology"/>
<dbReference type="Pfam" id="PF00491">
    <property type="entry name" value="Arginase"/>
    <property type="match status" value="1"/>
</dbReference>
<organism evidence="6 7">
    <name type="scientific">Mycena citricolor</name>
    <dbReference type="NCBI Taxonomy" id="2018698"/>
    <lineage>
        <taxon>Eukaryota</taxon>
        <taxon>Fungi</taxon>
        <taxon>Dikarya</taxon>
        <taxon>Basidiomycota</taxon>
        <taxon>Agaricomycotina</taxon>
        <taxon>Agaricomycetes</taxon>
        <taxon>Agaricomycetidae</taxon>
        <taxon>Agaricales</taxon>
        <taxon>Marasmiineae</taxon>
        <taxon>Mycenaceae</taxon>
        <taxon>Mycena</taxon>
    </lineage>
</organism>
<dbReference type="InterPro" id="IPR020855">
    <property type="entry name" value="Ureohydrolase_Mn_BS"/>
</dbReference>
<dbReference type="Gene3D" id="3.40.800.10">
    <property type="entry name" value="Ureohydrolase domain"/>
    <property type="match status" value="1"/>
</dbReference>
<evidence type="ECO:0000256" key="4">
    <source>
        <dbReference type="RuleBase" id="RU003684"/>
    </source>
</evidence>
<feature type="transmembrane region" description="Helical" evidence="5">
    <location>
        <begin position="116"/>
        <end position="137"/>
    </location>
</feature>